<name>A0A8J5YZT4_9ROSI</name>
<keyword evidence="2" id="KW-1185">Reference proteome</keyword>
<dbReference type="Proteomes" id="UP000701853">
    <property type="component" value="Chromosome 5"/>
</dbReference>
<reference evidence="1 2" key="1">
    <citation type="journal article" date="2021" name="bioRxiv">
        <title>The Gossypium anomalum genome as a resource for cotton improvement and evolutionary analysis of hybrid incompatibility.</title>
        <authorList>
            <person name="Grover C.E."/>
            <person name="Yuan D."/>
            <person name="Arick M.A."/>
            <person name="Miller E.R."/>
            <person name="Hu G."/>
            <person name="Peterson D.G."/>
            <person name="Wendel J.F."/>
            <person name="Udall J.A."/>
        </authorList>
    </citation>
    <scope>NUCLEOTIDE SEQUENCE [LARGE SCALE GENOMIC DNA]</scope>
    <source>
        <strain evidence="1">JFW-Udall</strain>
        <tissue evidence="1">Leaf</tissue>
    </source>
</reference>
<proteinExistence type="predicted"/>
<comment type="caution">
    <text evidence="1">The sequence shown here is derived from an EMBL/GenBank/DDBJ whole genome shotgun (WGS) entry which is preliminary data.</text>
</comment>
<dbReference type="OrthoDB" id="10435746at2759"/>
<evidence type="ECO:0000313" key="1">
    <source>
        <dbReference type="EMBL" id="KAG8492362.1"/>
    </source>
</evidence>
<sequence length="101" mass="11640">MDIQELHNSYYQNLRSLSDDVFSFKNAIDLKSLKVLFLYRLLQLSAFIKVKRFGLAITSILAPSATFSYFKKQHLLYYEDVASTLVASQPPKSKSNKSERL</sequence>
<dbReference type="EMBL" id="JAHUZN010000005">
    <property type="protein sequence ID" value="KAG8492362.1"/>
    <property type="molecule type" value="Genomic_DNA"/>
</dbReference>
<protein>
    <submittedName>
        <fullName evidence="1">Uncharacterized protein</fullName>
    </submittedName>
</protein>
<accession>A0A8J5YZT4</accession>
<organism evidence="1 2">
    <name type="scientific">Gossypium anomalum</name>
    <dbReference type="NCBI Taxonomy" id="47600"/>
    <lineage>
        <taxon>Eukaryota</taxon>
        <taxon>Viridiplantae</taxon>
        <taxon>Streptophyta</taxon>
        <taxon>Embryophyta</taxon>
        <taxon>Tracheophyta</taxon>
        <taxon>Spermatophyta</taxon>
        <taxon>Magnoliopsida</taxon>
        <taxon>eudicotyledons</taxon>
        <taxon>Gunneridae</taxon>
        <taxon>Pentapetalae</taxon>
        <taxon>rosids</taxon>
        <taxon>malvids</taxon>
        <taxon>Malvales</taxon>
        <taxon>Malvaceae</taxon>
        <taxon>Malvoideae</taxon>
        <taxon>Gossypium</taxon>
    </lineage>
</organism>
<gene>
    <name evidence="1" type="ORF">CXB51_009673</name>
</gene>
<dbReference type="AlphaFoldDB" id="A0A8J5YZT4"/>
<evidence type="ECO:0000313" key="2">
    <source>
        <dbReference type="Proteomes" id="UP000701853"/>
    </source>
</evidence>